<name>A0A1I0M4V9_9FIRM</name>
<proteinExistence type="predicted"/>
<keyword evidence="2" id="KW-1185">Reference proteome</keyword>
<dbReference type="RefSeq" id="WP_092449625.1">
    <property type="nucleotide sequence ID" value="NZ_FOJI01000001.1"/>
</dbReference>
<dbReference type="AlphaFoldDB" id="A0A1I0M4V9"/>
<organism evidence="1 2">
    <name type="scientific">[Clostridium] fimetarium</name>
    <dbReference type="NCBI Taxonomy" id="99656"/>
    <lineage>
        <taxon>Bacteria</taxon>
        <taxon>Bacillati</taxon>
        <taxon>Bacillota</taxon>
        <taxon>Clostridia</taxon>
        <taxon>Lachnospirales</taxon>
        <taxon>Lachnospiraceae</taxon>
    </lineage>
</organism>
<sequence length="117" mass="12702">MGMDKNVTFNVSGGQLNVASESATINATQNNGVSGDELDSIVKNILENLSELKKENAEGIIDIIDITKEELAKSQPKVSRLRNCVTLIAPMMTIANGIPVLATNLQKLQEFIMPFIK</sequence>
<evidence type="ECO:0000313" key="2">
    <source>
        <dbReference type="Proteomes" id="UP000199701"/>
    </source>
</evidence>
<gene>
    <name evidence="1" type="ORF">SAMN05421659_101173</name>
</gene>
<evidence type="ECO:0000313" key="1">
    <source>
        <dbReference type="EMBL" id="SEV83158.1"/>
    </source>
</evidence>
<dbReference type="STRING" id="99656.SAMN05421659_101173"/>
<dbReference type="Proteomes" id="UP000199701">
    <property type="component" value="Unassembled WGS sequence"/>
</dbReference>
<dbReference type="OrthoDB" id="2050989at2"/>
<reference evidence="1 2" key="1">
    <citation type="submission" date="2016-10" db="EMBL/GenBank/DDBJ databases">
        <authorList>
            <person name="de Groot N.N."/>
        </authorList>
    </citation>
    <scope>NUCLEOTIDE SEQUENCE [LARGE SCALE GENOMIC DNA]</scope>
    <source>
        <strain evidence="1 2">DSM 9179</strain>
    </source>
</reference>
<protein>
    <submittedName>
        <fullName evidence="1">Uncharacterized protein</fullName>
    </submittedName>
</protein>
<dbReference type="EMBL" id="FOJI01000001">
    <property type="protein sequence ID" value="SEV83158.1"/>
    <property type="molecule type" value="Genomic_DNA"/>
</dbReference>
<accession>A0A1I0M4V9</accession>